<dbReference type="InterPro" id="IPR050570">
    <property type="entry name" value="Cell_wall_metabolism_enzyme"/>
</dbReference>
<keyword evidence="2" id="KW-0732">Signal</keyword>
<dbReference type="AlphaFoldDB" id="A0A455ZFA3"/>
<dbReference type="EMBL" id="BK010606">
    <property type="protein sequence ID" value="DAC75468.1"/>
    <property type="molecule type" value="Genomic_DNA"/>
</dbReference>
<dbReference type="Gene3D" id="2.70.70.10">
    <property type="entry name" value="Glucose Permease (Domain IIA)"/>
    <property type="match status" value="1"/>
</dbReference>
<sequence>MRTFYKYQKLSFLIMGILCLLAQALSTRCMAQFNTLTYTKKTEAETKPTPPKESEVTVSSKEPERKLTWKKIFGSSTTKADLKKETEGSTKWLTSQIDSLKTLIIQTNITKKENNKINFKKVEDSLIQFVKEKMQKNSAQTSNSYKKMDFINEEKEMTEGKMKISMPLNNKLVVTSPFSIRTHPIFGFIKMHNGVDLKANYEQIRSVLGGIVTATGWDPKGGGNFIKISHSGRFETSYLHLSEIYYKAGEYVNAGFIIGKSGNSGNSTGPHLHFAVKEYGKYINPIHFLNDLIKVNNLISNYYDNNFANR</sequence>
<dbReference type="PANTHER" id="PTHR21666">
    <property type="entry name" value="PEPTIDASE-RELATED"/>
    <property type="match status" value="1"/>
</dbReference>
<dbReference type="SUPFAM" id="SSF51261">
    <property type="entry name" value="Duplicated hybrid motif"/>
    <property type="match status" value="1"/>
</dbReference>
<reference evidence="4" key="6">
    <citation type="journal article" date="2017" name="Nat. Commun.">
        <title>Evolutionary dynamics and genomic features of the Elizabethkingia anophelis 2015 to 2016 Wisconsin outbreak strain.</title>
        <authorList>
            <person name="Perrin A."/>
            <person name="Larsonneur E."/>
            <person name="Nicholson A.C."/>
            <person name="Edwards D.J."/>
            <person name="Gundlach K.M."/>
            <person name="Whitney A.M."/>
            <person name="Gulvik C.A."/>
            <person name="Bell M.E."/>
            <person name="Rendueles O."/>
            <person name="Cury J."/>
            <person name="Hugon P."/>
            <person name="Clermont D."/>
            <person name="Enouf V."/>
            <person name="Loparev V."/>
            <person name="Juieng P."/>
            <person name="Monson T."/>
            <person name="Warshauer D."/>
            <person name="Elbadawi L.I."/>
            <person name="Walters M.S."/>
            <person name="Crist M.B."/>
            <person name="Noble-Wang J."/>
            <person name="Borlaug G."/>
            <person name="Rocha E.P.C."/>
            <person name="Criscuolo A."/>
            <person name="Touchon M."/>
            <person name="Davis J.P."/>
            <person name="Holt K.E."/>
            <person name="McQuiston J.R."/>
            <person name="Brisse S."/>
        </authorList>
    </citation>
    <scope>NUCLEOTIDE SEQUENCE</scope>
</reference>
<organism evidence="4">
    <name type="scientific">Elizabethkingia anophelis</name>
    <dbReference type="NCBI Taxonomy" id="1117645"/>
    <lineage>
        <taxon>Bacteria</taxon>
        <taxon>Pseudomonadati</taxon>
        <taxon>Bacteroidota</taxon>
        <taxon>Flavobacteriia</taxon>
        <taxon>Flavobacteriales</taxon>
        <taxon>Weeksellaceae</taxon>
        <taxon>Elizabethkingia</taxon>
    </lineage>
</organism>
<dbReference type="RefSeq" id="WP_009090900.1">
    <property type="nucleotide sequence ID" value="NZ_CBCRWW010000026.1"/>
</dbReference>
<evidence type="ECO:0000259" key="3">
    <source>
        <dbReference type="Pfam" id="PF01551"/>
    </source>
</evidence>
<evidence type="ECO:0000256" key="1">
    <source>
        <dbReference type="SAM" id="MobiDB-lite"/>
    </source>
</evidence>
<evidence type="ECO:0000256" key="2">
    <source>
        <dbReference type="SAM" id="SignalP"/>
    </source>
</evidence>
<dbReference type="Pfam" id="PF01551">
    <property type="entry name" value="Peptidase_M23"/>
    <property type="match status" value="1"/>
</dbReference>
<reference evidence="4" key="4">
    <citation type="journal article" date="2016" name="Sci. Rep.">
        <title>Genomic epidemiology and global diversity of the emerging bacterial pathogen Elizabethkingia anophelis.</title>
        <authorList>
            <person name="Breurec S."/>
            <person name="Criscuolo A."/>
            <person name="Diancourt L."/>
            <person name="Rendueles O."/>
            <person name="Vandenbogaert M."/>
            <person name="Passet V."/>
            <person name="Caro V."/>
            <person name="Rocha E.P."/>
            <person name="Touchon M."/>
            <person name="Brisse S."/>
        </authorList>
    </citation>
    <scope>NUCLEOTIDE SEQUENCE</scope>
</reference>
<evidence type="ECO:0000313" key="5">
    <source>
        <dbReference type="EMBL" id="DAC75643.1"/>
    </source>
</evidence>
<reference evidence="4" key="5">
    <citation type="journal article" date="2017" name="Genome Announc.">
        <title>Complete Circularized Genome Sequences of Four Strains of Elizabethkingia anophelis, Including Two Novel Strains Isolated from Wild-Caught Anopheles sinensis.</title>
        <authorList>
            <person name="Pei D."/>
            <person name="Nicholson A.C."/>
            <person name="Jiang J."/>
            <person name="Chen H."/>
            <person name="Whitney A.M."/>
            <person name="Villarma A."/>
            <person name="Bell M."/>
            <person name="Humrighouse B."/>
            <person name="Rowe L.A."/>
            <person name="Sheth M."/>
            <person name="Batra D."/>
            <person name="Juieng P."/>
            <person name="Loparev V.N."/>
            <person name="McQuiston J.R."/>
            <person name="Lan Y."/>
            <person name="Ma Y."/>
            <person name="Xu J."/>
        </authorList>
    </citation>
    <scope>NUCLEOTIDE SEQUENCE</scope>
</reference>
<dbReference type="EMBL" id="BK010608">
    <property type="protein sequence ID" value="DAC75643.1"/>
    <property type="molecule type" value="Genomic_DNA"/>
</dbReference>
<feature type="signal peptide" evidence="2">
    <location>
        <begin position="1"/>
        <end position="31"/>
    </location>
</feature>
<feature type="chain" id="PRO_5033434236" description="M23ase beta-sheet core domain-containing protein" evidence="2">
    <location>
        <begin position="32"/>
        <end position="310"/>
    </location>
</feature>
<dbReference type="GO" id="GO:0004222">
    <property type="term" value="F:metalloendopeptidase activity"/>
    <property type="evidence" value="ECO:0007669"/>
    <property type="project" value="TreeGrafter"/>
</dbReference>
<reference evidence="4" key="8">
    <citation type="journal article" date="2018" name="J. ISSAAS">
        <title>In Silico Identification of Three Types of Integrative and Conjugative Elements (ICEs) in Elizabethkingia anophelis Strains Isolated from Around the World.</title>
        <authorList>
            <person name="Xu J."/>
            <person name="Pei D."/>
            <person name="Nicholson A."/>
            <person name="Lan Y."/>
            <person name="Xia Q."/>
        </authorList>
    </citation>
    <scope>NUCLEOTIDE SEQUENCE</scope>
</reference>
<evidence type="ECO:0000313" key="4">
    <source>
        <dbReference type="EMBL" id="DAC75468.1"/>
    </source>
</evidence>
<feature type="region of interest" description="Disordered" evidence="1">
    <location>
        <begin position="41"/>
        <end position="61"/>
    </location>
</feature>
<proteinExistence type="predicted"/>
<dbReference type="InterPro" id="IPR016047">
    <property type="entry name" value="M23ase_b-sheet_dom"/>
</dbReference>
<dbReference type="InterPro" id="IPR011055">
    <property type="entry name" value="Dup_hybrid_motif"/>
</dbReference>
<name>A0A455ZFA3_9FLAO</name>
<dbReference type="GeneID" id="56686055"/>
<reference evidence="4" key="7">
    <citation type="journal article" date="2017" name="Sci. Rep.">
        <title>Genomic features, phylogenetic relationships, and comparative genomics of Elizabethkingia anophelis strain EM361-97 isolated in Taiwan.</title>
        <authorList>
            <person name="Lin J.N."/>
            <person name="Lai C.H."/>
            <person name="Yang C.H."/>
            <person name="Huang Y.H."/>
            <person name="Lin H.H."/>
        </authorList>
    </citation>
    <scope>NUCLEOTIDE SEQUENCE</scope>
</reference>
<reference evidence="4" key="2">
    <citation type="journal article" date="2014" name="PLoS ONE">
        <title>Insights from the genome annotation of Elizabethkingia anophelis from the malaria vector Anopheles gambiae.</title>
        <authorList>
            <person name="Kukutla P."/>
            <person name="Lindberg B.G."/>
            <person name="Pei D."/>
            <person name="Rayl M."/>
            <person name="Yu W."/>
            <person name="Steritz M."/>
            <person name="Faye I."/>
            <person name="Xu J."/>
        </authorList>
    </citation>
    <scope>NUCLEOTIDE SEQUENCE</scope>
</reference>
<reference evidence="4" key="1">
    <citation type="journal article" date="2014" name="Genome Biol. Evol.">
        <title>Comparative genomic analysis of malaria mosquito vector-associated novel pathogen Elizabethkingia anophelis.</title>
        <authorList>
            <person name="Teo J."/>
            <person name="Tan S.Y."/>
            <person name="Liu Y."/>
            <person name="Tay M."/>
            <person name="Ding Y."/>
            <person name="Li Y."/>
            <person name="Kjelleberg S."/>
            <person name="Givskov M."/>
            <person name="Lin R.T."/>
            <person name="Yang L."/>
        </authorList>
    </citation>
    <scope>NUCLEOTIDE SEQUENCE</scope>
</reference>
<gene>
    <name evidence="4" type="primary">ICEEaIII(1)_R26_23278_22346</name>
    <name evidence="5" type="synonym">ICEEaIII(3)_As1_18690_19622</name>
</gene>
<dbReference type="CDD" id="cd12797">
    <property type="entry name" value="M23_peptidase"/>
    <property type="match status" value="1"/>
</dbReference>
<feature type="domain" description="M23ase beta-sheet core" evidence="3">
    <location>
        <begin position="190"/>
        <end position="285"/>
    </location>
</feature>
<reference evidence="4" key="3">
    <citation type="journal article" date="2016" name="Genome Announc.">
        <title>Complete Genome Sequences of Four Strains from the 2015-2016 Elizabethkingia anophelis Outbreak.</title>
        <authorList>
            <person name="Nicholson A.C."/>
            <person name="Whitney A.M."/>
            <person name="Emery B.D."/>
            <person name="Bell M.E."/>
            <person name="Gartin J.T."/>
            <person name="Humrighouse B.W."/>
            <person name="Loparev V.N."/>
            <person name="Batra D."/>
            <person name="Sheth M."/>
            <person name="Rowe L.A."/>
            <person name="Juieng P."/>
            <person name="Knipe K."/>
            <person name="Gulvik C."/>
            <person name="McQuiston J.R."/>
        </authorList>
    </citation>
    <scope>NUCLEOTIDE SEQUENCE</scope>
</reference>
<dbReference type="PANTHER" id="PTHR21666:SF270">
    <property type="entry name" value="MUREIN HYDROLASE ACTIVATOR ENVC"/>
    <property type="match status" value="1"/>
</dbReference>
<protein>
    <recommendedName>
        <fullName evidence="3">M23ase beta-sheet core domain-containing protein</fullName>
    </recommendedName>
</protein>
<accession>A0A455ZFA3</accession>